<dbReference type="EMBL" id="QUAM01000010">
    <property type="protein sequence ID" value="TPR12209.1"/>
    <property type="molecule type" value="Genomic_DNA"/>
</dbReference>
<evidence type="ECO:0000313" key="3">
    <source>
        <dbReference type="EMBL" id="TPR12209.1"/>
    </source>
</evidence>
<proteinExistence type="predicted"/>
<evidence type="ECO:0000313" key="4">
    <source>
        <dbReference type="Proteomes" id="UP000767392"/>
    </source>
</evidence>
<sequence length="486" mass="57779">MPTIKISRAQNGSAALDYALGKNRLKDSDKEYLVKHGVDPKIVDNLHNRAVVQQSYNLIDINHAKAEMKQTRAIANNRGKTQCMRFIQSFADYEINVNNPQDWQKANDIGVEIAKKIAPDNEFAIYTHIDGDGHKVHNHIIMNMTNLETGKKYHHTNDFARVAKFNDELAKEFFPMNRNINVQNQIEHKTMAERKLKAKNQYIWKDDLRHRIDSVMLHENCTSKLQFEHALKEKGVIYRERGKNCSYSFLDARNKQRTSRGNKLGQDYEKETINDELVGQNNKLQFRKQRADRQEYIRNFNRQPEANTRKPKLYSRRARQGHNFAEYYYQPTLQRTEFIETNHRQTKQYDEKSRQSYQTARTEQPDLSRTQSTLNALFEKIRRNLRAEIKYEIQRIKEVTKRALSKLDSFFMDDRLSDEGYSNIQNNITYNHLDMNKSIKELKQQRDVFKQTDQKYQISKKRKIIDQESPNFKRQQKRQRMRGPHL</sequence>
<evidence type="ECO:0000259" key="2">
    <source>
        <dbReference type="Pfam" id="PF03432"/>
    </source>
</evidence>
<evidence type="ECO:0000256" key="1">
    <source>
        <dbReference type="SAM" id="MobiDB-lite"/>
    </source>
</evidence>
<feature type="compositionally biased region" description="Basic residues" evidence="1">
    <location>
        <begin position="474"/>
        <end position="486"/>
    </location>
</feature>
<dbReference type="Pfam" id="PF03432">
    <property type="entry name" value="Relaxase"/>
    <property type="match status" value="1"/>
</dbReference>
<comment type="caution">
    <text evidence="3">The sequence shown here is derived from an EMBL/GenBank/DDBJ whole genome shotgun (WGS) entry which is preliminary data.</text>
</comment>
<dbReference type="InterPro" id="IPR005094">
    <property type="entry name" value="Endonuclease_MobA/VirD2"/>
</dbReference>
<accession>A0ABY2YR88</accession>
<protein>
    <submittedName>
        <fullName evidence="3">Mobilization protein A</fullName>
    </submittedName>
</protein>
<feature type="domain" description="MobA/VirD2-like nuclease" evidence="2">
    <location>
        <begin position="47"/>
        <end position="172"/>
    </location>
</feature>
<feature type="compositionally biased region" description="Polar residues" evidence="1">
    <location>
        <begin position="355"/>
        <end position="368"/>
    </location>
</feature>
<keyword evidence="4" id="KW-1185">Reference proteome</keyword>
<feature type="compositionally biased region" description="Basic and acidic residues" evidence="1">
    <location>
        <begin position="340"/>
        <end position="354"/>
    </location>
</feature>
<dbReference type="RefSeq" id="WP_105988520.1">
    <property type="nucleotide sequence ID" value="NZ_POST01000010.1"/>
</dbReference>
<feature type="region of interest" description="Disordered" evidence="1">
    <location>
        <begin position="340"/>
        <end position="368"/>
    </location>
</feature>
<organism evidence="3 4">
    <name type="scientific">Apilactobacillus timberlakei</name>
    <dbReference type="NCBI Taxonomy" id="2008380"/>
    <lineage>
        <taxon>Bacteria</taxon>
        <taxon>Bacillati</taxon>
        <taxon>Bacillota</taxon>
        <taxon>Bacilli</taxon>
        <taxon>Lactobacillales</taxon>
        <taxon>Lactobacillaceae</taxon>
        <taxon>Apilactobacillus</taxon>
    </lineage>
</organism>
<feature type="region of interest" description="Disordered" evidence="1">
    <location>
        <begin position="465"/>
        <end position="486"/>
    </location>
</feature>
<gene>
    <name evidence="3" type="ORF">DY048_07945</name>
</gene>
<reference evidence="3 4" key="1">
    <citation type="submission" date="2018-08" db="EMBL/GenBank/DDBJ databases">
        <title>Comparative genomics of wild bee and flower associated Lactobacillus reveals potential adaptation to the bee host.</title>
        <authorList>
            <person name="Vuong H.Q."/>
            <person name="Mcfrederick Q.S."/>
        </authorList>
    </citation>
    <scope>NUCLEOTIDE SEQUENCE [LARGE SCALE GENOMIC DNA]</scope>
    <source>
        <strain evidence="3 4">HV_04</strain>
    </source>
</reference>
<name>A0ABY2YR88_9LACO</name>
<dbReference type="Proteomes" id="UP000767392">
    <property type="component" value="Unassembled WGS sequence"/>
</dbReference>